<gene>
    <name evidence="5" type="ORF">CS062_24420</name>
</gene>
<keyword evidence="3" id="KW-0067">ATP-binding</keyword>
<evidence type="ECO:0000256" key="2">
    <source>
        <dbReference type="ARBA" id="ARBA00022741"/>
    </source>
</evidence>
<dbReference type="InterPro" id="IPR050221">
    <property type="entry name" value="26S_Proteasome_ATPase"/>
</dbReference>
<dbReference type="AlphaFoldDB" id="A0A2G9C2A2"/>
<dbReference type="EMBL" id="PEOG01000124">
    <property type="protein sequence ID" value="PIM50546.1"/>
    <property type="molecule type" value="Genomic_DNA"/>
</dbReference>
<dbReference type="InterPro" id="IPR054472">
    <property type="entry name" value="WHD"/>
</dbReference>
<comment type="caution">
    <text evidence="5">The sequence shown here is derived from an EMBL/GenBank/DDBJ whole genome shotgun (WGS) entry which is preliminary data.</text>
</comment>
<accession>A0A2G9C2A2</accession>
<keyword evidence="2" id="KW-0547">Nucleotide-binding</keyword>
<comment type="similarity">
    <text evidence="1">Belongs to the AAA ATPase family.</text>
</comment>
<dbReference type="Pfam" id="PF00004">
    <property type="entry name" value="AAA"/>
    <property type="match status" value="1"/>
</dbReference>
<dbReference type="Gene3D" id="3.40.50.300">
    <property type="entry name" value="P-loop containing nucleotide triphosphate hydrolases"/>
    <property type="match status" value="1"/>
</dbReference>
<dbReference type="GO" id="GO:0016887">
    <property type="term" value="F:ATP hydrolysis activity"/>
    <property type="evidence" value="ECO:0007669"/>
    <property type="project" value="InterPro"/>
</dbReference>
<sequence length="469" mass="52077">MWTGADPSPRAAINARALEAELRWLDRVLQLRLAGHFGQDDAAGVALFATATAATAPLPDPPALPRDGATDDHDLARLIRQGGLGPAERLVLALALAPHLRPQLLDLLFVSNRNLDRGFCEFGGWKGRHHGGFLPTVETAAFLVAGEDLARRFELRRMLDEAAPLRRLGLVRLVHDSPGEPWYGAALLAGTDTLDLLCTGEARKPDYSAQFPAKLIETRLDWDDLVLDAEVMDEVQAITTWARHGEALMRDWRLEKSLKPGYRCLFFGPPGTGKTLTATLIGRQVQADVYRIDLSMVVSKYIGETEKNLAQVFDQAQHRRWILFFDEADALFGKRTATASSNDRHANQEVSYLLQRVEDFPGTVILASNLKGNIDDAFARRFQSAVYFPMPDAEQRLRLWEGMVRHTGRLDAEVDLRELAERHELAGGAIANVVRFGAINAMQAGRERILAADLRKGIAKELRKEGRTV</sequence>
<dbReference type="GO" id="GO:0005524">
    <property type="term" value="F:ATP binding"/>
    <property type="evidence" value="ECO:0007669"/>
    <property type="project" value="UniProtKB-KW"/>
</dbReference>
<dbReference type="RefSeq" id="WP_099864442.1">
    <property type="nucleotide sequence ID" value="NZ_PEOG01000124.1"/>
</dbReference>
<evidence type="ECO:0000313" key="6">
    <source>
        <dbReference type="Proteomes" id="UP000231501"/>
    </source>
</evidence>
<keyword evidence="6" id="KW-1185">Reference proteome</keyword>
<dbReference type="PANTHER" id="PTHR23073">
    <property type="entry name" value="26S PROTEASOME REGULATORY SUBUNIT"/>
    <property type="match status" value="1"/>
</dbReference>
<evidence type="ECO:0000313" key="5">
    <source>
        <dbReference type="EMBL" id="PIM50546.1"/>
    </source>
</evidence>
<dbReference type="SUPFAM" id="SSF52540">
    <property type="entry name" value="P-loop containing nucleoside triphosphate hydrolases"/>
    <property type="match status" value="1"/>
</dbReference>
<dbReference type="CDD" id="cd19481">
    <property type="entry name" value="RecA-like_protease"/>
    <property type="match status" value="1"/>
</dbReference>
<dbReference type="Pfam" id="PF22977">
    <property type="entry name" value="WHD"/>
    <property type="match status" value="1"/>
</dbReference>
<reference evidence="5 6" key="1">
    <citation type="submission" date="2017-11" db="EMBL/GenBank/DDBJ databases">
        <title>Draft genome sequence of Mitsuaria sp. HWN-4.</title>
        <authorList>
            <person name="Gundlapally S.R."/>
        </authorList>
    </citation>
    <scope>NUCLEOTIDE SEQUENCE [LARGE SCALE GENOMIC DNA]</scope>
    <source>
        <strain evidence="5 6">HWN-4</strain>
    </source>
</reference>
<feature type="domain" description="AAA+ ATPase" evidence="4">
    <location>
        <begin position="260"/>
        <end position="392"/>
    </location>
</feature>
<dbReference type="SMART" id="SM00382">
    <property type="entry name" value="AAA"/>
    <property type="match status" value="1"/>
</dbReference>
<dbReference type="Gene3D" id="1.10.8.60">
    <property type="match status" value="1"/>
</dbReference>
<evidence type="ECO:0000259" key="4">
    <source>
        <dbReference type="SMART" id="SM00382"/>
    </source>
</evidence>
<dbReference type="InterPro" id="IPR003959">
    <property type="entry name" value="ATPase_AAA_core"/>
</dbReference>
<dbReference type="InterPro" id="IPR027417">
    <property type="entry name" value="P-loop_NTPase"/>
</dbReference>
<protein>
    <submittedName>
        <fullName evidence="5">AAA family ATPase</fullName>
    </submittedName>
</protein>
<dbReference type="Proteomes" id="UP000231501">
    <property type="component" value="Unassembled WGS sequence"/>
</dbReference>
<dbReference type="OrthoDB" id="9802352at2"/>
<evidence type="ECO:0000256" key="3">
    <source>
        <dbReference type="ARBA" id="ARBA00022840"/>
    </source>
</evidence>
<organism evidence="5 6">
    <name type="scientific">Roseateles chitinivorans</name>
    <dbReference type="NCBI Taxonomy" id="2917965"/>
    <lineage>
        <taxon>Bacteria</taxon>
        <taxon>Pseudomonadati</taxon>
        <taxon>Pseudomonadota</taxon>
        <taxon>Betaproteobacteria</taxon>
        <taxon>Burkholderiales</taxon>
        <taxon>Sphaerotilaceae</taxon>
        <taxon>Roseateles</taxon>
    </lineage>
</organism>
<name>A0A2G9C2A2_9BURK</name>
<proteinExistence type="inferred from homology"/>
<evidence type="ECO:0000256" key="1">
    <source>
        <dbReference type="ARBA" id="ARBA00006914"/>
    </source>
</evidence>
<dbReference type="InterPro" id="IPR003593">
    <property type="entry name" value="AAA+_ATPase"/>
</dbReference>